<keyword evidence="1" id="KW-0175">Coiled coil</keyword>
<dbReference type="RefSeq" id="YP_001883360.1">
    <property type="nucleotide sequence ID" value="NC_010671.1"/>
</dbReference>
<dbReference type="GeneID" id="6295390"/>
<sequence>MSSKTSLIQSAEKLGSKLTDLSFRYDLLQQKYNELEQRTGGGVLVSSYDNQAMVDLQERLNIIEMDNVVKDQEIENLELTNANWKRELENAIDARDELRMEFDILMTFFRNVLQVKATNVDDIVGEAEIIVGDMRNRIADDSIELLRLRTNLTNLERTTAANEQQLLQTIDDINNSLSSELDNIDTELVLYGRGDGDDNKIDNIDDYLNVTDYDTSTTSVRREYFPFIRYIAAALIEQPEDNMPLLENDTMVYHAYMMTVQKLFAIYPKAYIRRLVATLYETARNSNGLVRLPNLILPQTTQINSLYYLMNRYNTKAYEPDRVFDFGDFLFNFIKPEFRPDTTLALNLFQPGIGKRYNSIFIYSEETMKKLSQLRDNLSQILESSSTPPPPST</sequence>
<name>B2YG09_MHVB</name>
<dbReference type="EMBL" id="EU522111">
    <property type="protein sequence ID" value="ACD03491.1"/>
    <property type="molecule type" value="Genomic_DNA"/>
</dbReference>
<protein>
    <submittedName>
        <fullName evidence="2">Uncharacterized protein</fullName>
    </submittedName>
</protein>
<reference evidence="2 3" key="1">
    <citation type="journal article" date="2008" name="Virology">
        <title>Sequence analysis of a non-classified, non-occluded DNA virus that causes salivary gland hypertrophy of Musca domestica, MdSGHV.</title>
        <authorList>
            <person name="Garcia-Maruniak A."/>
            <person name="Maruniak J.E."/>
            <person name="Farmerie W."/>
            <person name="Boucias D.G."/>
        </authorList>
    </citation>
    <scope>NUCLEOTIDE SEQUENCE [LARGE SCALE GENOMIC DNA]</scope>
    <source>
        <strain evidence="3">Isolate Musca domestica/United States/Boucias/-</strain>
    </source>
</reference>
<gene>
    <name evidence="2" type="ORF">MdSGHV032</name>
</gene>
<feature type="coiled-coil region" evidence="1">
    <location>
        <begin position="67"/>
        <end position="101"/>
    </location>
</feature>
<keyword evidence="3" id="KW-1185">Reference proteome</keyword>
<accession>B2YG09</accession>
<evidence type="ECO:0000256" key="1">
    <source>
        <dbReference type="SAM" id="Coils"/>
    </source>
</evidence>
<evidence type="ECO:0000313" key="2">
    <source>
        <dbReference type="EMBL" id="ACD03491.1"/>
    </source>
</evidence>
<dbReference type="KEGG" id="vg:6295390"/>
<organism evidence="2 3">
    <name type="scientific">Musca hytrovirus</name>
    <name type="common">isolate Musca domestica/United States/Boucias/-</name>
    <name type="synonym">MHV</name>
    <dbReference type="NCBI Taxonomy" id="523909"/>
    <lineage>
        <taxon>Viruses</taxon>
        <taxon>Viruses incertae sedis</taxon>
        <taxon>Naldaviricetes</taxon>
        <taxon>Lefavirales</taxon>
        <taxon>Hytrosaviridae</taxon>
        <taxon>Muscavirus</taxon>
        <taxon>Muscavirus musdomesticae</taxon>
    </lineage>
</organism>
<proteinExistence type="predicted"/>
<dbReference type="Proteomes" id="UP000011274">
    <property type="component" value="Segment"/>
</dbReference>
<organismHost>
    <name type="scientific">Musca domestica</name>
    <name type="common">House fly</name>
    <dbReference type="NCBI Taxonomy" id="7370"/>
</organismHost>
<evidence type="ECO:0000313" key="3">
    <source>
        <dbReference type="Proteomes" id="UP000011274"/>
    </source>
</evidence>